<name>A0A1G9JER4_9ACTN</name>
<dbReference type="AlphaFoldDB" id="A0A1G9JER4"/>
<keyword evidence="2" id="KW-1185">Reference proteome</keyword>
<gene>
    <name evidence="1" type="ORF">SAMN05216298_3583</name>
</gene>
<dbReference type="Pfam" id="PF08894">
    <property type="entry name" value="DUF1838"/>
    <property type="match status" value="1"/>
</dbReference>
<reference evidence="2" key="1">
    <citation type="submission" date="2016-10" db="EMBL/GenBank/DDBJ databases">
        <authorList>
            <person name="Varghese N."/>
            <person name="Submissions S."/>
        </authorList>
    </citation>
    <scope>NUCLEOTIDE SEQUENCE [LARGE SCALE GENOMIC DNA]</scope>
    <source>
        <strain evidence="2">CGMCC 4.3147</strain>
    </source>
</reference>
<dbReference type="OrthoDB" id="3805175at2"/>
<dbReference type="RefSeq" id="WP_091052125.1">
    <property type="nucleotide sequence ID" value="NZ_FNGF01000005.1"/>
</dbReference>
<sequence length="299" mass="32754">MPFEDPAHPAPLYRLVESPFGRAYLRLLGRPDGEDMVYRISGSVYADVPGDALAPSLRHGAKLFGFEGYNIRRLHREPGTNLLHLLTREIVFYTDPADPTTILTEWANPVDGRTYPVVPVNNDAVNQGPFPIAASFTGPPPRAAHGQFVWTMDIPPRTDLGATLGDGFGLPGGVYTTFELFDFMVAEDVVDACRGRRVPEGAMPVVNTWTRSSPWPPFTGLAEAETGGAGVVYHARSWTLGGFDELEVWLKDAVEADHPLYTAAPDEPGPSQTSWSSFWAKQLGEGAITWEEWREANGA</sequence>
<evidence type="ECO:0008006" key="3">
    <source>
        <dbReference type="Google" id="ProtNLM"/>
    </source>
</evidence>
<evidence type="ECO:0000313" key="2">
    <source>
        <dbReference type="Proteomes" id="UP000198662"/>
    </source>
</evidence>
<dbReference type="Proteomes" id="UP000198662">
    <property type="component" value="Unassembled WGS sequence"/>
</dbReference>
<evidence type="ECO:0000313" key="1">
    <source>
        <dbReference type="EMBL" id="SDL35604.1"/>
    </source>
</evidence>
<proteinExistence type="predicted"/>
<protein>
    <recommendedName>
        <fullName evidence="3">DUF1838 domain-containing protein</fullName>
    </recommendedName>
</protein>
<organism evidence="1 2">
    <name type="scientific">Glycomyces sambucus</name>
    <dbReference type="NCBI Taxonomy" id="380244"/>
    <lineage>
        <taxon>Bacteria</taxon>
        <taxon>Bacillati</taxon>
        <taxon>Actinomycetota</taxon>
        <taxon>Actinomycetes</taxon>
        <taxon>Glycomycetales</taxon>
        <taxon>Glycomycetaceae</taxon>
        <taxon>Glycomyces</taxon>
    </lineage>
</organism>
<dbReference type="STRING" id="380244.SAMN05216298_3583"/>
<dbReference type="InterPro" id="IPR014990">
    <property type="entry name" value="DUF1838"/>
</dbReference>
<accession>A0A1G9JER4</accession>
<dbReference type="EMBL" id="FNGF01000005">
    <property type="protein sequence ID" value="SDL35604.1"/>
    <property type="molecule type" value="Genomic_DNA"/>
</dbReference>